<dbReference type="Pfam" id="PF14912">
    <property type="entry name" value="THEG"/>
    <property type="match status" value="3"/>
</dbReference>
<reference evidence="3 4" key="1">
    <citation type="submission" date="2024-04" db="EMBL/GenBank/DDBJ databases">
        <authorList>
            <person name="Waldvogel A.-M."/>
            <person name="Schoenle A."/>
        </authorList>
    </citation>
    <scope>NUCLEOTIDE SEQUENCE [LARGE SCALE GENOMIC DNA]</scope>
</reference>
<dbReference type="SMART" id="SM00705">
    <property type="entry name" value="THEG"/>
    <property type="match status" value="4"/>
</dbReference>
<evidence type="ECO:0000313" key="4">
    <source>
        <dbReference type="Proteomes" id="UP001497482"/>
    </source>
</evidence>
<dbReference type="InterPro" id="IPR042401">
    <property type="entry name" value="SPMAP2-like"/>
</dbReference>
<keyword evidence="4" id="KW-1185">Reference proteome</keyword>
<dbReference type="PANTHER" id="PTHR15901">
    <property type="entry name" value="TESTICULAR HAPLOID EXPRESSED GENE PROTEIN"/>
    <property type="match status" value="1"/>
</dbReference>
<dbReference type="InterPro" id="IPR006623">
    <property type="entry name" value="THEG"/>
</dbReference>
<dbReference type="EMBL" id="OZ035834">
    <property type="protein sequence ID" value="CAL1575710.1"/>
    <property type="molecule type" value="Genomic_DNA"/>
</dbReference>
<gene>
    <name evidence="3" type="ORF">KC01_LOCUS7221</name>
</gene>
<accession>A0AAV2JGK2</accession>
<feature type="region of interest" description="Disordered" evidence="2">
    <location>
        <begin position="177"/>
        <end position="197"/>
    </location>
</feature>
<dbReference type="AlphaFoldDB" id="A0AAV2JGK2"/>
<dbReference type="PANTHER" id="PTHR15901:SF16">
    <property type="entry name" value="TESTICULAR HAPLOID EXPRESSED GENE PROTEIN"/>
    <property type="match status" value="1"/>
</dbReference>
<proteinExistence type="predicted"/>
<evidence type="ECO:0000256" key="2">
    <source>
        <dbReference type="SAM" id="MobiDB-lite"/>
    </source>
</evidence>
<name>A0AAV2JGK2_KNICA</name>
<evidence type="ECO:0000313" key="3">
    <source>
        <dbReference type="EMBL" id="CAL1575710.1"/>
    </source>
</evidence>
<protein>
    <submittedName>
        <fullName evidence="3">Uncharacterized protein</fullName>
    </submittedName>
</protein>
<dbReference type="Proteomes" id="UP001497482">
    <property type="component" value="Chromosome 12"/>
</dbReference>
<evidence type="ECO:0000256" key="1">
    <source>
        <dbReference type="ARBA" id="ARBA00022737"/>
    </source>
</evidence>
<organism evidence="3 4">
    <name type="scientific">Knipowitschia caucasica</name>
    <name type="common">Caucasian dwarf goby</name>
    <name type="synonym">Pomatoschistus caucasicus</name>
    <dbReference type="NCBI Taxonomy" id="637954"/>
    <lineage>
        <taxon>Eukaryota</taxon>
        <taxon>Metazoa</taxon>
        <taxon>Chordata</taxon>
        <taxon>Craniata</taxon>
        <taxon>Vertebrata</taxon>
        <taxon>Euteleostomi</taxon>
        <taxon>Actinopterygii</taxon>
        <taxon>Neopterygii</taxon>
        <taxon>Teleostei</taxon>
        <taxon>Neoteleostei</taxon>
        <taxon>Acanthomorphata</taxon>
        <taxon>Gobiaria</taxon>
        <taxon>Gobiiformes</taxon>
        <taxon>Gobioidei</taxon>
        <taxon>Gobiidae</taxon>
        <taxon>Gobiinae</taxon>
        <taxon>Knipowitschia</taxon>
    </lineage>
</organism>
<sequence>MVAPWSHSPGVHVIFLHIGLDSMAKRIQQLAQPKPNRLRFPDRRSVYWLDKLPPEKSGSITKIDLTPRWQELSRSKKISTQVILDPEWKVSEWALKAVPSLHLCRLAVPRLPAADWRPERPLLAPLSRATQTAVATARICRLAEPRKKLQEAFSSSTKPAAVSSGSSRSSAHIELLASESAQKAKPSPRLQELSTPREKKALYEGFNPYIISRAARSACPSPRVRQLSLPLPRKCSSQ</sequence>
<dbReference type="GO" id="GO:0007283">
    <property type="term" value="P:spermatogenesis"/>
    <property type="evidence" value="ECO:0007669"/>
    <property type="project" value="TreeGrafter"/>
</dbReference>
<keyword evidence="1" id="KW-0677">Repeat</keyword>